<protein>
    <submittedName>
        <fullName evidence="1">Uncharacterized protein</fullName>
    </submittedName>
</protein>
<dbReference type="EMBL" id="JABWSX010000001">
    <property type="protein sequence ID" value="NVL04819.1"/>
    <property type="molecule type" value="Genomic_DNA"/>
</dbReference>
<reference evidence="1" key="1">
    <citation type="submission" date="2020-06" db="EMBL/GenBank/DDBJ databases">
        <title>Whole Genome Sequence of Bradyrhizobium sp. Strain 66S1MB.</title>
        <authorList>
            <person name="Bromfield E."/>
            <person name="Cloutier S."/>
        </authorList>
    </citation>
    <scope>NUCLEOTIDE SEQUENCE</scope>
    <source>
        <strain evidence="1">66S1MB</strain>
    </source>
</reference>
<comment type="caution">
    <text evidence="1">The sequence shown here is derived from an EMBL/GenBank/DDBJ whole genome shotgun (WGS) entry which is preliminary data.</text>
</comment>
<dbReference type="RefSeq" id="WP_176528992.1">
    <property type="nucleotide sequence ID" value="NZ_CP088022.1"/>
</dbReference>
<dbReference type="AlphaFoldDB" id="A0A973WIC8"/>
<proteinExistence type="predicted"/>
<name>A0A973WIC8_9BRAD</name>
<gene>
    <name evidence="1" type="ORF">HU230_03445</name>
</gene>
<accession>A0A973WIC8</accession>
<evidence type="ECO:0000313" key="1">
    <source>
        <dbReference type="EMBL" id="NVL04819.1"/>
    </source>
</evidence>
<sequence>MLVLFESAADQRLFCSAELLDRRFGPLLSNKIKVRLHMLRAAPTLAQVPTCQPFCLKKASRGDFTLDLSPPKVLRFATQGRRGDPITAIKTVRLLGVE</sequence>
<organism evidence="1">
    <name type="scientific">Bradyrhizobium quebecense</name>
    <dbReference type="NCBI Taxonomy" id="2748629"/>
    <lineage>
        <taxon>Bacteria</taxon>
        <taxon>Pseudomonadati</taxon>
        <taxon>Pseudomonadota</taxon>
        <taxon>Alphaproteobacteria</taxon>
        <taxon>Hyphomicrobiales</taxon>
        <taxon>Nitrobacteraceae</taxon>
        <taxon>Bradyrhizobium</taxon>
    </lineage>
</organism>